<dbReference type="Pfam" id="PF14060">
    <property type="entry name" value="DUF4252"/>
    <property type="match status" value="1"/>
</dbReference>
<evidence type="ECO:0008006" key="4">
    <source>
        <dbReference type="Google" id="ProtNLM"/>
    </source>
</evidence>
<keyword evidence="1" id="KW-0732">Signal</keyword>
<evidence type="ECO:0000256" key="1">
    <source>
        <dbReference type="SAM" id="SignalP"/>
    </source>
</evidence>
<protein>
    <recommendedName>
        <fullName evidence="4">DUF4252 domain-containing protein</fullName>
    </recommendedName>
</protein>
<dbReference type="OrthoDB" id="1188150at2"/>
<feature type="signal peptide" evidence="1">
    <location>
        <begin position="1"/>
        <end position="19"/>
    </location>
</feature>
<dbReference type="RefSeq" id="WP_109405977.1">
    <property type="nucleotide sequence ID" value="NZ_QFFG01000007.1"/>
</dbReference>
<dbReference type="Proteomes" id="UP000245670">
    <property type="component" value="Unassembled WGS sequence"/>
</dbReference>
<dbReference type="InterPro" id="IPR025348">
    <property type="entry name" value="DUF4252"/>
</dbReference>
<comment type="caution">
    <text evidence="2">The sequence shown here is derived from an EMBL/GenBank/DDBJ whole genome shotgun (WGS) entry which is preliminary data.</text>
</comment>
<gene>
    <name evidence="2" type="ORF">DIS07_14435</name>
</gene>
<dbReference type="EMBL" id="QFFG01000007">
    <property type="protein sequence ID" value="PWG04160.1"/>
    <property type="molecule type" value="Genomic_DNA"/>
</dbReference>
<organism evidence="2 3">
    <name type="scientific">Polaribacter aquimarinus</name>
    <dbReference type="NCBI Taxonomy" id="2100726"/>
    <lineage>
        <taxon>Bacteria</taxon>
        <taxon>Pseudomonadati</taxon>
        <taxon>Bacteroidota</taxon>
        <taxon>Flavobacteriia</taxon>
        <taxon>Flavobacteriales</taxon>
        <taxon>Flavobacteriaceae</taxon>
    </lineage>
</organism>
<sequence length="176" mass="20316">MKKYLFIFLSVFLFSCATGKSFQSFFNDHKRDMGVTAFQVPNFMRALLTNISPELNNLFGNVKDFKFITFSEITKEKQQKLIEQINLVINNNFTDILRTNTQEKTKIISVKENGDLVSQAIIFNTTLAKSSVIYLKGNFDPNRLRHLTKTNQFENLSQKLIQNYQTSPKTPGFNPN</sequence>
<evidence type="ECO:0000313" key="3">
    <source>
        <dbReference type="Proteomes" id="UP000245670"/>
    </source>
</evidence>
<feature type="chain" id="PRO_5015774584" description="DUF4252 domain-containing protein" evidence="1">
    <location>
        <begin position="20"/>
        <end position="176"/>
    </location>
</feature>
<dbReference type="AlphaFoldDB" id="A0A2U2J751"/>
<evidence type="ECO:0000313" key="2">
    <source>
        <dbReference type="EMBL" id="PWG04160.1"/>
    </source>
</evidence>
<accession>A0A2U2J751</accession>
<keyword evidence="3" id="KW-1185">Reference proteome</keyword>
<dbReference type="PROSITE" id="PS51257">
    <property type="entry name" value="PROKAR_LIPOPROTEIN"/>
    <property type="match status" value="1"/>
</dbReference>
<proteinExistence type="predicted"/>
<name>A0A2U2J751_9FLAO</name>
<reference evidence="2 3" key="1">
    <citation type="submission" date="2018-05" db="EMBL/GenBank/DDBJ databases">
        <title>Polaribacter aquimarinus sp. nov., isolated from sediment in a sediment of sea.</title>
        <authorList>
            <person name="Lu D."/>
        </authorList>
    </citation>
    <scope>NUCLEOTIDE SEQUENCE [LARGE SCALE GENOMIC DNA]</scope>
    <source>
        <strain evidence="2 3">ZY113</strain>
    </source>
</reference>